<feature type="region of interest" description="Disordered" evidence="1">
    <location>
        <begin position="68"/>
        <end position="92"/>
    </location>
</feature>
<evidence type="ECO:0000313" key="3">
    <source>
        <dbReference type="Proteomes" id="UP001292094"/>
    </source>
</evidence>
<accession>A0AAE1P385</accession>
<dbReference type="AlphaFoldDB" id="A0AAE1P385"/>
<keyword evidence="3" id="KW-1185">Reference proteome</keyword>
<dbReference type="EMBL" id="JAWZYT010002907">
    <property type="protein sequence ID" value="KAK4301194.1"/>
    <property type="molecule type" value="Genomic_DNA"/>
</dbReference>
<name>A0AAE1P385_9EUCA</name>
<comment type="caution">
    <text evidence="2">The sequence shown here is derived from an EMBL/GenBank/DDBJ whole genome shotgun (WGS) entry which is preliminary data.</text>
</comment>
<evidence type="ECO:0000313" key="2">
    <source>
        <dbReference type="EMBL" id="KAK4301194.1"/>
    </source>
</evidence>
<gene>
    <name evidence="2" type="ORF">Pmani_026646</name>
</gene>
<evidence type="ECO:0000256" key="1">
    <source>
        <dbReference type="SAM" id="MobiDB-lite"/>
    </source>
</evidence>
<organism evidence="2 3">
    <name type="scientific">Petrolisthes manimaculis</name>
    <dbReference type="NCBI Taxonomy" id="1843537"/>
    <lineage>
        <taxon>Eukaryota</taxon>
        <taxon>Metazoa</taxon>
        <taxon>Ecdysozoa</taxon>
        <taxon>Arthropoda</taxon>
        <taxon>Crustacea</taxon>
        <taxon>Multicrustacea</taxon>
        <taxon>Malacostraca</taxon>
        <taxon>Eumalacostraca</taxon>
        <taxon>Eucarida</taxon>
        <taxon>Decapoda</taxon>
        <taxon>Pleocyemata</taxon>
        <taxon>Anomura</taxon>
        <taxon>Galatheoidea</taxon>
        <taxon>Porcellanidae</taxon>
        <taxon>Petrolisthes</taxon>
    </lineage>
</organism>
<sequence>MLEGREWCGQSRWWGMLWGMNGGGCIDNVTQEGGTDRRTGRVSSGCLPCRLPPVAVKKPCRIQPTPCSLDPLKPTRRPPHRPIVEGQPVLPS</sequence>
<proteinExistence type="predicted"/>
<reference evidence="2" key="1">
    <citation type="submission" date="2023-11" db="EMBL/GenBank/DDBJ databases">
        <title>Genome assemblies of two species of porcelain crab, Petrolisthes cinctipes and Petrolisthes manimaculis (Anomura: Porcellanidae).</title>
        <authorList>
            <person name="Angst P."/>
        </authorList>
    </citation>
    <scope>NUCLEOTIDE SEQUENCE</scope>
    <source>
        <strain evidence="2">PB745_02</strain>
        <tissue evidence="2">Gill</tissue>
    </source>
</reference>
<protein>
    <submittedName>
        <fullName evidence="2">Uncharacterized protein</fullName>
    </submittedName>
</protein>
<dbReference type="Proteomes" id="UP001292094">
    <property type="component" value="Unassembled WGS sequence"/>
</dbReference>